<proteinExistence type="predicted"/>
<dbReference type="Proteomes" id="UP000324222">
    <property type="component" value="Unassembled WGS sequence"/>
</dbReference>
<keyword evidence="3" id="KW-1185">Reference proteome</keyword>
<evidence type="ECO:0000256" key="1">
    <source>
        <dbReference type="SAM" id="MobiDB-lite"/>
    </source>
</evidence>
<feature type="region of interest" description="Disordered" evidence="1">
    <location>
        <begin position="82"/>
        <end position="102"/>
    </location>
</feature>
<name>A0A5B7HR52_PORTR</name>
<evidence type="ECO:0000313" key="3">
    <source>
        <dbReference type="Proteomes" id="UP000324222"/>
    </source>
</evidence>
<comment type="caution">
    <text evidence="2">The sequence shown here is derived from an EMBL/GenBank/DDBJ whole genome shotgun (WGS) entry which is preliminary data.</text>
</comment>
<evidence type="ECO:0000313" key="2">
    <source>
        <dbReference type="EMBL" id="MPC71697.1"/>
    </source>
</evidence>
<accession>A0A5B7HR52</accession>
<dbReference type="AlphaFoldDB" id="A0A5B7HR52"/>
<dbReference type="EMBL" id="VSRR010033398">
    <property type="protein sequence ID" value="MPC71697.1"/>
    <property type="molecule type" value="Genomic_DNA"/>
</dbReference>
<organism evidence="2 3">
    <name type="scientific">Portunus trituberculatus</name>
    <name type="common">Swimming crab</name>
    <name type="synonym">Neptunus trituberculatus</name>
    <dbReference type="NCBI Taxonomy" id="210409"/>
    <lineage>
        <taxon>Eukaryota</taxon>
        <taxon>Metazoa</taxon>
        <taxon>Ecdysozoa</taxon>
        <taxon>Arthropoda</taxon>
        <taxon>Crustacea</taxon>
        <taxon>Multicrustacea</taxon>
        <taxon>Malacostraca</taxon>
        <taxon>Eumalacostraca</taxon>
        <taxon>Eucarida</taxon>
        <taxon>Decapoda</taxon>
        <taxon>Pleocyemata</taxon>
        <taxon>Brachyura</taxon>
        <taxon>Eubrachyura</taxon>
        <taxon>Portunoidea</taxon>
        <taxon>Portunidae</taxon>
        <taxon>Portuninae</taxon>
        <taxon>Portunus</taxon>
    </lineage>
</organism>
<feature type="compositionally biased region" description="Basic residues" evidence="1">
    <location>
        <begin position="84"/>
        <end position="102"/>
    </location>
</feature>
<gene>
    <name evidence="2" type="ORF">E2C01_065982</name>
</gene>
<sequence length="102" mass="11987">METGSHECKAQALICKVKARSKLVPHMGSYPWEGLFDTYRWPWLACLPCPACLTPQPHWSRQPHRSWVTFVTFGTLQGNDTLVRKRKTKRKEKERKKKKTTF</sequence>
<reference evidence="2 3" key="1">
    <citation type="submission" date="2019-05" db="EMBL/GenBank/DDBJ databases">
        <title>Another draft genome of Portunus trituberculatus and its Hox gene families provides insights of decapod evolution.</title>
        <authorList>
            <person name="Jeong J.-H."/>
            <person name="Song I."/>
            <person name="Kim S."/>
            <person name="Choi T."/>
            <person name="Kim D."/>
            <person name="Ryu S."/>
            <person name="Kim W."/>
        </authorList>
    </citation>
    <scope>NUCLEOTIDE SEQUENCE [LARGE SCALE GENOMIC DNA]</scope>
    <source>
        <tissue evidence="2">Muscle</tissue>
    </source>
</reference>
<protein>
    <submittedName>
        <fullName evidence="2">Uncharacterized protein</fullName>
    </submittedName>
</protein>